<evidence type="ECO:0000313" key="4">
    <source>
        <dbReference type="Proteomes" id="UP001164506"/>
    </source>
</evidence>
<feature type="transmembrane region" description="Helical" evidence="2">
    <location>
        <begin position="74"/>
        <end position="95"/>
    </location>
</feature>
<evidence type="ECO:0000256" key="1">
    <source>
        <dbReference type="SAM" id="MobiDB-lite"/>
    </source>
</evidence>
<accession>A0ABY6QZP2</accession>
<evidence type="ECO:0000256" key="2">
    <source>
        <dbReference type="SAM" id="Phobius"/>
    </source>
</evidence>
<evidence type="ECO:0000313" key="3">
    <source>
        <dbReference type="EMBL" id="UZX22428.1"/>
    </source>
</evidence>
<proteinExistence type="predicted"/>
<keyword evidence="2" id="KW-0812">Transmembrane</keyword>
<gene>
    <name evidence="3" type="ORF">LDH80_17550</name>
</gene>
<keyword evidence="4" id="KW-1185">Reference proteome</keyword>
<dbReference type="EMBL" id="CP084204">
    <property type="protein sequence ID" value="UZX22428.1"/>
    <property type="molecule type" value="Genomic_DNA"/>
</dbReference>
<sequence>MLVWVVGAGMLLGVVSIALGVVTFRTGWAPPWSRRHVTRPRLLGTGAVLTGLGVFLPGLVYFGVVPDPSWEVRFFGQNALVLAGLVCIGASRLMAPPRGGNPHGEAPHGKPPRPAA</sequence>
<name>A0ABY6QZP2_9ACTN</name>
<feature type="transmembrane region" description="Helical" evidence="2">
    <location>
        <begin position="6"/>
        <end position="28"/>
    </location>
</feature>
<keyword evidence="2" id="KW-0472">Membrane</keyword>
<organism evidence="3 4">
    <name type="scientific">Streptomyces tanashiensis</name>
    <dbReference type="NCBI Taxonomy" id="67367"/>
    <lineage>
        <taxon>Bacteria</taxon>
        <taxon>Bacillati</taxon>
        <taxon>Actinomycetota</taxon>
        <taxon>Actinomycetes</taxon>
        <taxon>Kitasatosporales</taxon>
        <taxon>Streptomycetaceae</taxon>
        <taxon>Streptomyces</taxon>
    </lineage>
</organism>
<reference evidence="3" key="1">
    <citation type="submission" date="2021-09" db="EMBL/GenBank/DDBJ databases">
        <title>Complete genome sequence and metabolic characterization of Streptomyces tanashiensis DSM 731 the producer of antibacterial Kalafungin and diverse secondary metabolites.</title>
        <authorList>
            <person name="Abbasi M.N."/>
            <person name="Anwar M.N."/>
            <person name="Alam K."/>
            <person name="Shoaib M."/>
            <person name="Lin Z."/>
            <person name="Hayat M."/>
            <person name="Ali M.I."/>
            <person name="Malik H.M.T."/>
            <person name="Ahmed I."/>
            <person name="Li A."/>
            <person name="Hailong Wang H."/>
            <person name="Zhang Y."/>
        </authorList>
    </citation>
    <scope>NUCLEOTIDE SEQUENCE</scope>
    <source>
        <strain evidence="3">Kala</strain>
    </source>
</reference>
<dbReference type="Proteomes" id="UP001164506">
    <property type="component" value="Chromosome"/>
</dbReference>
<evidence type="ECO:0008006" key="5">
    <source>
        <dbReference type="Google" id="ProtNLM"/>
    </source>
</evidence>
<keyword evidence="2" id="KW-1133">Transmembrane helix</keyword>
<dbReference type="RefSeq" id="WP_267259000.1">
    <property type="nucleotide sequence ID" value="NZ_CP084204.1"/>
</dbReference>
<protein>
    <recommendedName>
        <fullName evidence="5">Integral membrane protein</fullName>
    </recommendedName>
</protein>
<feature type="region of interest" description="Disordered" evidence="1">
    <location>
        <begin position="97"/>
        <end position="116"/>
    </location>
</feature>
<feature type="transmembrane region" description="Helical" evidence="2">
    <location>
        <begin position="40"/>
        <end position="62"/>
    </location>
</feature>
<dbReference type="GeneID" id="95601279"/>